<sequence length="201" mass="22583">MTTPRTGSPLALTVLALLQHRPLHPYGIQRLIRQWGKDKVVNVGQRTSLYRTIDRLTAAGLIEVRETERDQAYPERTVYEITDTGRAVAREWLLDMLGTPKQEFPEFPAALSHLLMLAPEEIREALERRGRTLSEALATLDADISAETGRGLPRITMLEAEYLRAVTAAELQWLHSVIDDLRSGNLAWSVTDLLAFAEAPE</sequence>
<feature type="domain" description="Transcription regulator PadR N-terminal" evidence="1">
    <location>
        <begin position="14"/>
        <end position="90"/>
    </location>
</feature>
<dbReference type="Proteomes" id="UP001596004">
    <property type="component" value="Unassembled WGS sequence"/>
</dbReference>
<dbReference type="InterPro" id="IPR052509">
    <property type="entry name" value="Metal_resp_DNA-bind_regulator"/>
</dbReference>
<dbReference type="InterPro" id="IPR036388">
    <property type="entry name" value="WH-like_DNA-bd_sf"/>
</dbReference>
<dbReference type="SUPFAM" id="SSF46785">
    <property type="entry name" value="Winged helix' DNA-binding domain"/>
    <property type="match status" value="1"/>
</dbReference>
<gene>
    <name evidence="2" type="ORF">ACFO60_09130</name>
</gene>
<name>A0ABV9CD34_9ACTN</name>
<organism evidence="2 3">
    <name type="scientific">Sphaerisporangium dianthi</name>
    <dbReference type="NCBI Taxonomy" id="1436120"/>
    <lineage>
        <taxon>Bacteria</taxon>
        <taxon>Bacillati</taxon>
        <taxon>Actinomycetota</taxon>
        <taxon>Actinomycetes</taxon>
        <taxon>Streptosporangiales</taxon>
        <taxon>Streptosporangiaceae</taxon>
        <taxon>Sphaerisporangium</taxon>
    </lineage>
</organism>
<dbReference type="PANTHER" id="PTHR33169">
    <property type="entry name" value="PADR-FAMILY TRANSCRIPTIONAL REGULATOR"/>
    <property type="match status" value="1"/>
</dbReference>
<dbReference type="EMBL" id="JBHSFP010000004">
    <property type="protein sequence ID" value="MFC4530924.1"/>
    <property type="molecule type" value="Genomic_DNA"/>
</dbReference>
<protein>
    <submittedName>
        <fullName evidence="2">PadR family transcriptional regulator</fullName>
    </submittedName>
</protein>
<evidence type="ECO:0000313" key="3">
    <source>
        <dbReference type="Proteomes" id="UP001596004"/>
    </source>
</evidence>
<dbReference type="Gene3D" id="1.10.10.10">
    <property type="entry name" value="Winged helix-like DNA-binding domain superfamily/Winged helix DNA-binding domain"/>
    <property type="match status" value="1"/>
</dbReference>
<comment type="caution">
    <text evidence="2">The sequence shown here is derived from an EMBL/GenBank/DDBJ whole genome shotgun (WGS) entry which is preliminary data.</text>
</comment>
<evidence type="ECO:0000313" key="2">
    <source>
        <dbReference type="EMBL" id="MFC4530924.1"/>
    </source>
</evidence>
<reference evidence="3" key="1">
    <citation type="journal article" date="2019" name="Int. J. Syst. Evol. Microbiol.">
        <title>The Global Catalogue of Microorganisms (GCM) 10K type strain sequencing project: providing services to taxonomists for standard genome sequencing and annotation.</title>
        <authorList>
            <consortium name="The Broad Institute Genomics Platform"/>
            <consortium name="The Broad Institute Genome Sequencing Center for Infectious Disease"/>
            <person name="Wu L."/>
            <person name="Ma J."/>
        </authorList>
    </citation>
    <scope>NUCLEOTIDE SEQUENCE [LARGE SCALE GENOMIC DNA]</scope>
    <source>
        <strain evidence="3">CGMCC 4.7132</strain>
    </source>
</reference>
<dbReference type="RefSeq" id="WP_380839086.1">
    <property type="nucleotide sequence ID" value="NZ_JBHSFP010000004.1"/>
</dbReference>
<dbReference type="Pfam" id="PF03551">
    <property type="entry name" value="PadR"/>
    <property type="match status" value="1"/>
</dbReference>
<dbReference type="InterPro" id="IPR036390">
    <property type="entry name" value="WH_DNA-bd_sf"/>
</dbReference>
<evidence type="ECO:0000259" key="1">
    <source>
        <dbReference type="Pfam" id="PF03551"/>
    </source>
</evidence>
<keyword evidence="3" id="KW-1185">Reference proteome</keyword>
<dbReference type="InterPro" id="IPR005149">
    <property type="entry name" value="Tscrpt_reg_PadR_N"/>
</dbReference>
<accession>A0ABV9CD34</accession>
<proteinExistence type="predicted"/>
<dbReference type="PANTHER" id="PTHR33169:SF14">
    <property type="entry name" value="TRANSCRIPTIONAL REGULATOR RV3488"/>
    <property type="match status" value="1"/>
</dbReference>